<gene>
    <name evidence="9" type="ORF">TrCOL_g3175</name>
</gene>
<proteinExistence type="inferred from homology"/>
<organism evidence="9 10">
    <name type="scientific">Triparma columacea</name>
    <dbReference type="NCBI Taxonomy" id="722753"/>
    <lineage>
        <taxon>Eukaryota</taxon>
        <taxon>Sar</taxon>
        <taxon>Stramenopiles</taxon>
        <taxon>Ochrophyta</taxon>
        <taxon>Bolidophyceae</taxon>
        <taxon>Parmales</taxon>
        <taxon>Triparmaceae</taxon>
        <taxon>Triparma</taxon>
    </lineage>
</organism>
<evidence type="ECO:0000256" key="5">
    <source>
        <dbReference type="ARBA" id="ARBA00023136"/>
    </source>
</evidence>
<evidence type="ECO:0000256" key="3">
    <source>
        <dbReference type="ARBA" id="ARBA00022692"/>
    </source>
</evidence>
<dbReference type="GO" id="GO:0005783">
    <property type="term" value="C:endoplasmic reticulum"/>
    <property type="evidence" value="ECO:0007669"/>
    <property type="project" value="TreeGrafter"/>
</dbReference>
<dbReference type="InterPro" id="IPR039542">
    <property type="entry name" value="Erv_N"/>
</dbReference>
<reference evidence="10" key="1">
    <citation type="journal article" date="2023" name="Commun. Biol.">
        <title>Genome analysis of Parmales, the sister group of diatoms, reveals the evolutionary specialization of diatoms from phago-mixotrophs to photoautotrophs.</title>
        <authorList>
            <person name="Ban H."/>
            <person name="Sato S."/>
            <person name="Yoshikawa S."/>
            <person name="Yamada K."/>
            <person name="Nakamura Y."/>
            <person name="Ichinomiya M."/>
            <person name="Sato N."/>
            <person name="Blanc-Mathieu R."/>
            <person name="Endo H."/>
            <person name="Kuwata A."/>
            <person name="Ogata H."/>
        </authorList>
    </citation>
    <scope>NUCLEOTIDE SEQUENCE [LARGE SCALE GENOMIC DNA]</scope>
</reference>
<comment type="similarity">
    <text evidence="2">Belongs to the ERGIC family.</text>
</comment>
<evidence type="ECO:0000256" key="1">
    <source>
        <dbReference type="ARBA" id="ARBA00004141"/>
    </source>
</evidence>
<dbReference type="PANTHER" id="PTHR10984:SF25">
    <property type="entry name" value="ENDOPLASMIC RETICULUM-GOLGI INTERMEDIATE COMPARTMENT PROTEIN 3"/>
    <property type="match status" value="1"/>
</dbReference>
<comment type="caution">
    <text evidence="9">The sequence shown here is derived from an EMBL/GenBank/DDBJ whole genome shotgun (WGS) entry which is preliminary data.</text>
</comment>
<dbReference type="GO" id="GO:0030134">
    <property type="term" value="C:COPII-coated ER to Golgi transport vesicle"/>
    <property type="evidence" value="ECO:0007669"/>
    <property type="project" value="TreeGrafter"/>
</dbReference>
<keyword evidence="4 6" id="KW-1133">Transmembrane helix</keyword>
<keyword evidence="3 6" id="KW-0812">Transmembrane</keyword>
<comment type="subcellular location">
    <subcellularLocation>
        <location evidence="1">Membrane</location>
        <topology evidence="1">Multi-pass membrane protein</topology>
    </subcellularLocation>
</comment>
<dbReference type="Pfam" id="PF07970">
    <property type="entry name" value="COPIIcoated_ERV"/>
    <property type="match status" value="1"/>
</dbReference>
<evidence type="ECO:0000256" key="6">
    <source>
        <dbReference type="SAM" id="Phobius"/>
    </source>
</evidence>
<dbReference type="AlphaFoldDB" id="A0A9W7L2S3"/>
<evidence type="ECO:0000313" key="10">
    <source>
        <dbReference type="Proteomes" id="UP001165065"/>
    </source>
</evidence>
<evidence type="ECO:0000256" key="2">
    <source>
        <dbReference type="ARBA" id="ARBA00005648"/>
    </source>
</evidence>
<dbReference type="InterPro" id="IPR012936">
    <property type="entry name" value="Erv_C"/>
</dbReference>
<evidence type="ECO:0008006" key="11">
    <source>
        <dbReference type="Google" id="ProtNLM"/>
    </source>
</evidence>
<evidence type="ECO:0000259" key="8">
    <source>
        <dbReference type="Pfam" id="PF13850"/>
    </source>
</evidence>
<feature type="transmembrane region" description="Helical" evidence="6">
    <location>
        <begin position="21"/>
        <end position="40"/>
    </location>
</feature>
<dbReference type="Proteomes" id="UP001165065">
    <property type="component" value="Unassembled WGS sequence"/>
</dbReference>
<evidence type="ECO:0000259" key="7">
    <source>
        <dbReference type="Pfam" id="PF07970"/>
    </source>
</evidence>
<dbReference type="EMBL" id="BRYA01000573">
    <property type="protein sequence ID" value="GMI23705.1"/>
    <property type="molecule type" value="Genomic_DNA"/>
</dbReference>
<feature type="domain" description="Endoplasmic reticulum vesicle transporter N-terminal" evidence="8">
    <location>
        <begin position="4"/>
        <end position="93"/>
    </location>
</feature>
<dbReference type="InterPro" id="IPR045888">
    <property type="entry name" value="Erv"/>
</dbReference>
<keyword evidence="10" id="KW-1185">Reference proteome</keyword>
<sequence length="413" mass="45178">MGFLKEFDHISSPSKDFIVKTSNGGILTILTILLSLHLIYTVTLQSFTVRVLTHTFSNSTLHQPLEIEFDVSLHSLPCNLIHVDAQDTTGQTQALHLDRKHHVFKRRLNKNGVPVGGRRKHLLGGTFTEEKHVEEHFGLERKTEVSEDVVDSVDGVNAPSVDDDNYGSGDTDNCGDCYGAGDPDECCDTCDDVRRAYRRKGWTLKPGDDTVVQCKKERERGSDGGMDGEGCSVYGKVVLQAGGGNLHIAPGRSMEDAVGEGGVGGNLGDFLKAALGEYDVSHTVKRLRFGTSFPGSAQQMDGQVREVGDKLAMHQYYIQVVPTTYKFLSGRTVRSNQFSVTEHVRHVEPGSNRGMPGVFFFYEVSPLHVEHEETRDGWMKWATELACVLGGIVGFMKFIDGGVWGGGRGGGLG</sequence>
<dbReference type="PANTHER" id="PTHR10984">
    <property type="entry name" value="ENDOPLASMIC RETICULUM-GOLGI INTERMEDIATE COMPARTMENT PROTEIN"/>
    <property type="match status" value="1"/>
</dbReference>
<evidence type="ECO:0000313" key="9">
    <source>
        <dbReference type="EMBL" id="GMI23705.1"/>
    </source>
</evidence>
<name>A0A9W7L2S3_9STRA</name>
<protein>
    <recommendedName>
        <fullName evidence="11">Endoplasmic reticulum vesicle transporter protein</fullName>
    </recommendedName>
</protein>
<evidence type="ECO:0000256" key="4">
    <source>
        <dbReference type="ARBA" id="ARBA00022989"/>
    </source>
</evidence>
<keyword evidence="5 6" id="KW-0472">Membrane</keyword>
<dbReference type="GO" id="GO:0016020">
    <property type="term" value="C:membrane"/>
    <property type="evidence" value="ECO:0007669"/>
    <property type="project" value="UniProtKB-SubCell"/>
</dbReference>
<accession>A0A9W7L2S3</accession>
<feature type="domain" description="Endoplasmic reticulum vesicle transporter C-terminal" evidence="7">
    <location>
        <begin position="177"/>
        <end position="400"/>
    </location>
</feature>
<dbReference type="OrthoDB" id="270930at2759"/>
<dbReference type="Pfam" id="PF13850">
    <property type="entry name" value="ERGIC_N"/>
    <property type="match status" value="1"/>
</dbReference>